<dbReference type="STRING" id="91360.SAMN05660330_03721"/>
<name>A0A1H0UU63_9BACT</name>
<dbReference type="Proteomes" id="UP000199073">
    <property type="component" value="Unassembled WGS sequence"/>
</dbReference>
<gene>
    <name evidence="2" type="ORF">SAMN05660330_03721</name>
</gene>
<evidence type="ECO:0000313" key="3">
    <source>
        <dbReference type="Proteomes" id="UP000199073"/>
    </source>
</evidence>
<dbReference type="AlphaFoldDB" id="A0A1H0UU63"/>
<proteinExistence type="predicted"/>
<keyword evidence="3" id="KW-1185">Reference proteome</keyword>
<evidence type="ECO:0000313" key="2">
    <source>
        <dbReference type="EMBL" id="SDP69752.1"/>
    </source>
</evidence>
<sequence>MKGIIRIFIGLILLNFGYDMGQWIIIILSLLLLFSGATAALTWLINLIAETKHPDEQSRQ</sequence>
<feature type="transmembrane region" description="Helical" evidence="1">
    <location>
        <begin position="23"/>
        <end position="49"/>
    </location>
</feature>
<keyword evidence="1" id="KW-1133">Transmembrane helix</keyword>
<keyword evidence="1" id="KW-0472">Membrane</keyword>
<evidence type="ECO:0000256" key="1">
    <source>
        <dbReference type="SAM" id="Phobius"/>
    </source>
</evidence>
<organism evidence="2 3">
    <name type="scientific">Desulforhopalus singaporensis</name>
    <dbReference type="NCBI Taxonomy" id="91360"/>
    <lineage>
        <taxon>Bacteria</taxon>
        <taxon>Pseudomonadati</taxon>
        <taxon>Thermodesulfobacteriota</taxon>
        <taxon>Desulfobulbia</taxon>
        <taxon>Desulfobulbales</taxon>
        <taxon>Desulfocapsaceae</taxon>
        <taxon>Desulforhopalus</taxon>
    </lineage>
</organism>
<accession>A0A1H0UU63</accession>
<keyword evidence="1" id="KW-0812">Transmembrane</keyword>
<protein>
    <submittedName>
        <fullName evidence="2">Uncharacterized protein</fullName>
    </submittedName>
</protein>
<reference evidence="2 3" key="1">
    <citation type="submission" date="2016-10" db="EMBL/GenBank/DDBJ databases">
        <authorList>
            <person name="de Groot N.N."/>
        </authorList>
    </citation>
    <scope>NUCLEOTIDE SEQUENCE [LARGE SCALE GENOMIC DNA]</scope>
    <source>
        <strain evidence="2 3">DSM 12130</strain>
    </source>
</reference>
<dbReference type="EMBL" id="FNJI01000036">
    <property type="protein sequence ID" value="SDP69752.1"/>
    <property type="molecule type" value="Genomic_DNA"/>
</dbReference>